<name>A0ABU0U6V3_9SPHI</name>
<accession>A0ABU0U6V3</accession>
<dbReference type="EMBL" id="JAUTBA010000001">
    <property type="protein sequence ID" value="MDQ1150655.1"/>
    <property type="molecule type" value="Genomic_DNA"/>
</dbReference>
<organism evidence="2 3">
    <name type="scientific">Sphingobacterium zeae</name>
    <dbReference type="NCBI Taxonomy" id="1776859"/>
    <lineage>
        <taxon>Bacteria</taxon>
        <taxon>Pseudomonadati</taxon>
        <taxon>Bacteroidota</taxon>
        <taxon>Sphingobacteriia</taxon>
        <taxon>Sphingobacteriales</taxon>
        <taxon>Sphingobacteriaceae</taxon>
        <taxon>Sphingobacterium</taxon>
    </lineage>
</organism>
<proteinExistence type="predicted"/>
<gene>
    <name evidence="2" type="ORF">QE382_002639</name>
</gene>
<sequence>MEEILSQSAVVKRGIIIAYYFSNIWYGKGLLGNRTAPDPNDTDAIEHPAPDLDEIDPNEEEDINYKHQDLTEENHNKRRGRKKSYCADDVENPIIPKDTD</sequence>
<evidence type="ECO:0000256" key="1">
    <source>
        <dbReference type="SAM" id="MobiDB-lite"/>
    </source>
</evidence>
<feature type="compositionally biased region" description="Basic and acidic residues" evidence="1">
    <location>
        <begin position="63"/>
        <end position="75"/>
    </location>
</feature>
<evidence type="ECO:0000313" key="3">
    <source>
        <dbReference type="Proteomes" id="UP001244640"/>
    </source>
</evidence>
<dbReference type="Proteomes" id="UP001244640">
    <property type="component" value="Unassembled WGS sequence"/>
</dbReference>
<evidence type="ECO:0000313" key="2">
    <source>
        <dbReference type="EMBL" id="MDQ1150655.1"/>
    </source>
</evidence>
<feature type="compositionally biased region" description="Acidic residues" evidence="1">
    <location>
        <begin position="51"/>
        <end position="62"/>
    </location>
</feature>
<protein>
    <submittedName>
        <fullName evidence="2">Uncharacterized protein</fullName>
    </submittedName>
</protein>
<feature type="region of interest" description="Disordered" evidence="1">
    <location>
        <begin position="32"/>
        <end position="100"/>
    </location>
</feature>
<comment type="caution">
    <text evidence="2">The sequence shown here is derived from an EMBL/GenBank/DDBJ whole genome shotgun (WGS) entry which is preliminary data.</text>
</comment>
<reference evidence="2 3" key="1">
    <citation type="submission" date="2023-07" db="EMBL/GenBank/DDBJ databases">
        <title>Functional and genomic diversity of the sorghum phyllosphere microbiome.</title>
        <authorList>
            <person name="Shade A."/>
        </authorList>
    </citation>
    <scope>NUCLEOTIDE SEQUENCE [LARGE SCALE GENOMIC DNA]</scope>
    <source>
        <strain evidence="2 3">SORGH_AS_0892</strain>
    </source>
</reference>
<keyword evidence="3" id="KW-1185">Reference proteome</keyword>
<dbReference type="RefSeq" id="WP_307186264.1">
    <property type="nucleotide sequence ID" value="NZ_JAUTBA010000001.1"/>
</dbReference>